<evidence type="ECO:0000313" key="10">
    <source>
        <dbReference type="EMBL" id="KAJ1732892.1"/>
    </source>
</evidence>
<dbReference type="CDD" id="cd12148">
    <property type="entry name" value="fungal_TF_MHR"/>
    <property type="match status" value="1"/>
</dbReference>
<gene>
    <name evidence="10" type="ORF">LPJ61_001821</name>
</gene>
<evidence type="ECO:0000256" key="8">
    <source>
        <dbReference type="SAM" id="MobiDB-lite"/>
    </source>
</evidence>
<keyword evidence="4" id="KW-0805">Transcription regulation</keyword>
<evidence type="ECO:0000256" key="1">
    <source>
        <dbReference type="ARBA" id="ARBA00004123"/>
    </source>
</evidence>
<keyword evidence="3" id="KW-0862">Zinc</keyword>
<feature type="region of interest" description="Disordered" evidence="8">
    <location>
        <begin position="200"/>
        <end position="221"/>
    </location>
</feature>
<keyword evidence="11" id="KW-1185">Reference proteome</keyword>
<evidence type="ECO:0000256" key="2">
    <source>
        <dbReference type="ARBA" id="ARBA00022723"/>
    </source>
</evidence>
<dbReference type="InterPro" id="IPR007219">
    <property type="entry name" value="XnlR_reg_dom"/>
</dbReference>
<evidence type="ECO:0000256" key="6">
    <source>
        <dbReference type="ARBA" id="ARBA00023163"/>
    </source>
</evidence>
<dbReference type="Pfam" id="PF00172">
    <property type="entry name" value="Zn_clus"/>
    <property type="match status" value="1"/>
</dbReference>
<dbReference type="Pfam" id="PF04082">
    <property type="entry name" value="Fungal_trans"/>
    <property type="match status" value="1"/>
</dbReference>
<dbReference type="InterPro" id="IPR036864">
    <property type="entry name" value="Zn2-C6_fun-type_DNA-bd_sf"/>
</dbReference>
<dbReference type="PANTHER" id="PTHR31313">
    <property type="entry name" value="TY1 ENHANCER ACTIVATOR"/>
    <property type="match status" value="1"/>
</dbReference>
<evidence type="ECO:0000256" key="4">
    <source>
        <dbReference type="ARBA" id="ARBA00023015"/>
    </source>
</evidence>
<comment type="caution">
    <text evidence="10">The sequence shown here is derived from an EMBL/GenBank/DDBJ whole genome shotgun (WGS) entry which is preliminary data.</text>
</comment>
<organism evidence="10 11">
    <name type="scientific">Coemansia biformis</name>
    <dbReference type="NCBI Taxonomy" id="1286918"/>
    <lineage>
        <taxon>Eukaryota</taxon>
        <taxon>Fungi</taxon>
        <taxon>Fungi incertae sedis</taxon>
        <taxon>Zoopagomycota</taxon>
        <taxon>Kickxellomycotina</taxon>
        <taxon>Kickxellomycetes</taxon>
        <taxon>Kickxellales</taxon>
        <taxon>Kickxellaceae</taxon>
        <taxon>Coemansia</taxon>
    </lineage>
</organism>
<dbReference type="PANTHER" id="PTHR31313:SF81">
    <property type="entry name" value="TY1 ENHANCER ACTIVATOR"/>
    <property type="match status" value="1"/>
</dbReference>
<dbReference type="CDD" id="cd00067">
    <property type="entry name" value="GAL4"/>
    <property type="match status" value="1"/>
</dbReference>
<dbReference type="GO" id="GO:0000981">
    <property type="term" value="F:DNA-binding transcription factor activity, RNA polymerase II-specific"/>
    <property type="evidence" value="ECO:0007669"/>
    <property type="project" value="InterPro"/>
</dbReference>
<feature type="region of interest" description="Disordered" evidence="8">
    <location>
        <begin position="299"/>
        <end position="347"/>
    </location>
</feature>
<sequence length="540" mass="57808">MVCCAYILEEVVRQRKKKIRCDGVRPSCKNCIKNKSPCTYLPSVRKRGRNNGIRVSMVPPFLTGGPYDRPLALPAPGGSPGAAGGLGASAHQHVHLLSPGLQHQQLPPPPPHQQQPPSLFHAAAQGHGMQPRPQPQINPLRAAFGGGPVSLHLKRDPGFDVDPMGEGMFDPAKQAREMSTHFLQPVNSFRFPQFMPVNPMSLASQAGPSGSNSADRASGATGSSIGVPYPFNALQHPSSAGLSARVDSYGGESTSSMGVPSSIAAPLSSGLQSAFNPMLLAQDLSSAYASVIVGVPPAGQQQHPDAFHANGTEPPLSAPARPSNARGKSASHTPDSSNPEGAAADTHATAKMRDLKRNLRAIISSVWADTECGRSAGMAGVTLEEEEEEDDGQCGPVALSPAPVHGGRPRSDTGGARSSVPPSLLASPQGDRPMETHLINTYFEYVHYQLPIIPRDDFSDAYNRNSVPALLVWAMCAAASVFLNRIEDDRRTIYERYSQKVREQFHDACFEPTLEVVQTALIMTLCEYRQGSLQRAWVYL</sequence>
<feature type="domain" description="Zn(2)-C6 fungal-type" evidence="9">
    <location>
        <begin position="15"/>
        <end position="40"/>
    </location>
</feature>
<keyword evidence="2" id="KW-0479">Metal-binding</keyword>
<feature type="compositionally biased region" description="Polar residues" evidence="8">
    <location>
        <begin position="330"/>
        <end position="339"/>
    </location>
</feature>
<dbReference type="PROSITE" id="PS50048">
    <property type="entry name" value="ZN2_CY6_FUNGAL_2"/>
    <property type="match status" value="1"/>
</dbReference>
<dbReference type="OrthoDB" id="2123952at2759"/>
<feature type="compositionally biased region" description="Polar residues" evidence="8">
    <location>
        <begin position="201"/>
        <end position="221"/>
    </location>
</feature>
<proteinExistence type="predicted"/>
<keyword evidence="7" id="KW-0539">Nucleus</keyword>
<keyword evidence="5" id="KW-0238">DNA-binding</keyword>
<feature type="non-terminal residue" evidence="10">
    <location>
        <position position="1"/>
    </location>
</feature>
<evidence type="ECO:0000256" key="7">
    <source>
        <dbReference type="ARBA" id="ARBA00023242"/>
    </source>
</evidence>
<dbReference type="GO" id="GO:0006351">
    <property type="term" value="P:DNA-templated transcription"/>
    <property type="evidence" value="ECO:0007669"/>
    <property type="project" value="InterPro"/>
</dbReference>
<evidence type="ECO:0000313" key="11">
    <source>
        <dbReference type="Proteomes" id="UP001143981"/>
    </source>
</evidence>
<keyword evidence="6" id="KW-0804">Transcription</keyword>
<dbReference type="SUPFAM" id="SSF57701">
    <property type="entry name" value="Zn2/Cys6 DNA-binding domain"/>
    <property type="match status" value="1"/>
</dbReference>
<dbReference type="GO" id="GO:0005634">
    <property type="term" value="C:nucleus"/>
    <property type="evidence" value="ECO:0007669"/>
    <property type="project" value="UniProtKB-SubCell"/>
</dbReference>
<evidence type="ECO:0000256" key="3">
    <source>
        <dbReference type="ARBA" id="ARBA00022833"/>
    </source>
</evidence>
<dbReference type="GO" id="GO:0008270">
    <property type="term" value="F:zinc ion binding"/>
    <property type="evidence" value="ECO:0007669"/>
    <property type="project" value="InterPro"/>
</dbReference>
<protein>
    <recommendedName>
        <fullName evidence="9">Zn(2)-C6 fungal-type domain-containing protein</fullName>
    </recommendedName>
</protein>
<dbReference type="AlphaFoldDB" id="A0A9W7YDK6"/>
<dbReference type="SMART" id="SM00066">
    <property type="entry name" value="GAL4"/>
    <property type="match status" value="1"/>
</dbReference>
<reference evidence="10" key="1">
    <citation type="submission" date="2022-07" db="EMBL/GenBank/DDBJ databases">
        <title>Phylogenomic reconstructions and comparative analyses of Kickxellomycotina fungi.</title>
        <authorList>
            <person name="Reynolds N.K."/>
            <person name="Stajich J.E."/>
            <person name="Barry K."/>
            <person name="Grigoriev I.V."/>
            <person name="Crous P."/>
            <person name="Smith M.E."/>
        </authorList>
    </citation>
    <scope>NUCLEOTIDE SEQUENCE</scope>
    <source>
        <strain evidence="10">BCRC 34381</strain>
    </source>
</reference>
<name>A0A9W7YDK6_9FUNG</name>
<dbReference type="Proteomes" id="UP001143981">
    <property type="component" value="Unassembled WGS sequence"/>
</dbReference>
<accession>A0A9W7YDK6</accession>
<dbReference type="GO" id="GO:0003677">
    <property type="term" value="F:DNA binding"/>
    <property type="evidence" value="ECO:0007669"/>
    <property type="project" value="UniProtKB-KW"/>
</dbReference>
<dbReference type="InterPro" id="IPR001138">
    <property type="entry name" value="Zn2Cys6_DnaBD"/>
</dbReference>
<feature type="region of interest" description="Disordered" evidence="8">
    <location>
        <begin position="383"/>
        <end position="431"/>
    </location>
</feature>
<feature type="compositionally biased region" description="Acidic residues" evidence="8">
    <location>
        <begin position="383"/>
        <end position="392"/>
    </location>
</feature>
<evidence type="ECO:0000259" key="9">
    <source>
        <dbReference type="PROSITE" id="PS50048"/>
    </source>
</evidence>
<dbReference type="EMBL" id="JANBOI010000185">
    <property type="protein sequence ID" value="KAJ1732892.1"/>
    <property type="molecule type" value="Genomic_DNA"/>
</dbReference>
<evidence type="ECO:0000256" key="5">
    <source>
        <dbReference type="ARBA" id="ARBA00023125"/>
    </source>
</evidence>
<dbReference type="Gene3D" id="4.10.240.10">
    <property type="entry name" value="Zn(2)-C6 fungal-type DNA-binding domain"/>
    <property type="match status" value="1"/>
</dbReference>
<comment type="subcellular location">
    <subcellularLocation>
        <location evidence="1">Nucleus</location>
    </subcellularLocation>
</comment>
<dbReference type="InterPro" id="IPR051615">
    <property type="entry name" value="Transcr_Regulatory_Elem"/>
</dbReference>